<feature type="domain" description="POPLD" evidence="6">
    <location>
        <begin position="540"/>
        <end position="631"/>
    </location>
</feature>
<evidence type="ECO:0000256" key="4">
    <source>
        <dbReference type="SAM" id="MobiDB-lite"/>
    </source>
</evidence>
<feature type="domain" description="POP1 C-terminal" evidence="7">
    <location>
        <begin position="776"/>
        <end position="846"/>
    </location>
</feature>
<dbReference type="InterPro" id="IPR039182">
    <property type="entry name" value="Pop1"/>
</dbReference>
<dbReference type="PANTHER" id="PTHR22731:SF3">
    <property type="entry name" value="RIBONUCLEASES P_MRP PROTEIN SUBUNIT POP1"/>
    <property type="match status" value="1"/>
</dbReference>
<evidence type="ECO:0000259" key="6">
    <source>
        <dbReference type="Pfam" id="PF08170"/>
    </source>
</evidence>
<feature type="compositionally biased region" description="Polar residues" evidence="4">
    <location>
        <begin position="313"/>
        <end position="324"/>
    </location>
</feature>
<keyword evidence="3" id="KW-0539">Nucleus</keyword>
<dbReference type="GO" id="GO:0000172">
    <property type="term" value="C:ribonuclease MRP complex"/>
    <property type="evidence" value="ECO:0007669"/>
    <property type="project" value="InterPro"/>
</dbReference>
<dbReference type="Pfam" id="PF08170">
    <property type="entry name" value="POPLD"/>
    <property type="match status" value="1"/>
</dbReference>
<dbReference type="InterPro" id="IPR012590">
    <property type="entry name" value="POPLD_dom"/>
</dbReference>
<dbReference type="PANTHER" id="PTHR22731">
    <property type="entry name" value="RIBONUCLEASES P/MRP PROTEIN SUBUNIT POP1"/>
    <property type="match status" value="1"/>
</dbReference>
<evidence type="ECO:0000256" key="2">
    <source>
        <dbReference type="ARBA" id="ARBA00022694"/>
    </source>
</evidence>
<dbReference type="GO" id="GO:0005655">
    <property type="term" value="C:nucleolar ribonuclease P complex"/>
    <property type="evidence" value="ECO:0007669"/>
    <property type="project" value="InterPro"/>
</dbReference>
<feature type="domain" description="Pop1 N-terminal" evidence="5">
    <location>
        <begin position="159"/>
        <end position="224"/>
    </location>
</feature>
<comment type="subcellular location">
    <subcellularLocation>
        <location evidence="1">Nucleus</location>
    </subcellularLocation>
</comment>
<dbReference type="OrthoDB" id="442863at2759"/>
<dbReference type="EMBL" id="KV417482">
    <property type="protein sequence ID" value="KZP33575.1"/>
    <property type="molecule type" value="Genomic_DNA"/>
</dbReference>
<proteinExistence type="predicted"/>
<sequence>MAAKRKSDELSSARDRKKQRIAENRTIAVQQPSGPAIVHFPSNSTGTNAVAGPSKSVAFVGMQGLPSAIDVEKFAEARAFEIGAMQEAMDNVSGGSGQRVWQTLPRHLRRRAASHDVRRVPFRLRERARAEMDIVRKKATGRFKPKRGKCNRISRTDALLKRQREKTWLETHIWHAKRMKMRDMWGYRLAIHPTEKSFRPSHRASIHGSILHDASYHSLIELKGPENMLKNVLDACCDAQGPGPGAKRFLTGSRTQETQFYKPHSYPFDLVGPITVMWKPTVALNAPQLSKKTPAPAPGSDPTHKAKRKGKQAQPQTESSSTEEVANPPIRTVWIRTHPAVFDDVFSGLQHSASLVLQNLPTPPGTAAAPSTEIEIADLRENVNVFEIMGPKSNQVLKGALTPIKEDKREDFKKFWSSLPDLQTSGSLPRGMVIGFEVYDPRLNFPPKNAKYHTAASASSAMTTFPTSALAHSDIWDESTRKSLTKPRFAKKDLDARRAQNLIPGTKLNAQRQDDRVPVLLIQRTLENASQTPNSQSIHGWTLIIPSGWAMPFLSSLIYTGTRVGGLRERQTQAFEAGTTSFPRDIPFTSTYESFVIEREQEERDQWERKPPAKRANFDKLGTRSPWKPDWEVVLGIEPSEPVGLVTTQREPASTSTSGEGVRPWLLRGVDVIRILDEAASLFNHGSGLLAEINKFRQKRSMDPLGVTVRSDDLWRGALISVSITMRGRGAPDDLAAIYCLSDDEAKQWHAVFDTKRTAAFAVGEDRPDEVVLSGTRHSPETIIGYVTRGNFSLSRGEGFSIGAVSVSRFFDLKAQAQRLGHPNLLSVIVRNRDDDTCRAALLEVMVG</sequence>
<evidence type="ECO:0000259" key="7">
    <source>
        <dbReference type="Pfam" id="PF22770"/>
    </source>
</evidence>
<dbReference type="Pfam" id="PF06978">
    <property type="entry name" value="POP1_N"/>
    <property type="match status" value="2"/>
</dbReference>
<organism evidence="8 9">
    <name type="scientific">Athelia psychrophila</name>
    <dbReference type="NCBI Taxonomy" id="1759441"/>
    <lineage>
        <taxon>Eukaryota</taxon>
        <taxon>Fungi</taxon>
        <taxon>Dikarya</taxon>
        <taxon>Basidiomycota</taxon>
        <taxon>Agaricomycotina</taxon>
        <taxon>Agaricomycetes</taxon>
        <taxon>Agaricomycetidae</taxon>
        <taxon>Atheliales</taxon>
        <taxon>Atheliaceae</taxon>
        <taxon>Athelia</taxon>
    </lineage>
</organism>
<dbReference type="STRING" id="436010.A0A166WB28"/>
<evidence type="ECO:0000256" key="3">
    <source>
        <dbReference type="ARBA" id="ARBA00023242"/>
    </source>
</evidence>
<keyword evidence="9" id="KW-1185">Reference proteome</keyword>
<feature type="region of interest" description="Disordered" evidence="4">
    <location>
        <begin position="287"/>
        <end position="326"/>
    </location>
</feature>
<dbReference type="Pfam" id="PF22770">
    <property type="entry name" value="POP1_C"/>
    <property type="match status" value="1"/>
</dbReference>
<dbReference type="AlphaFoldDB" id="A0A166WB28"/>
<dbReference type="InterPro" id="IPR009723">
    <property type="entry name" value="Pop1_N"/>
</dbReference>
<reference evidence="8 9" key="1">
    <citation type="journal article" date="2016" name="Mol. Biol. Evol.">
        <title>Comparative Genomics of Early-Diverging Mushroom-Forming Fungi Provides Insights into the Origins of Lignocellulose Decay Capabilities.</title>
        <authorList>
            <person name="Nagy L.G."/>
            <person name="Riley R."/>
            <person name="Tritt A."/>
            <person name="Adam C."/>
            <person name="Daum C."/>
            <person name="Floudas D."/>
            <person name="Sun H."/>
            <person name="Yadav J.S."/>
            <person name="Pangilinan J."/>
            <person name="Larsson K.H."/>
            <person name="Matsuura K."/>
            <person name="Barry K."/>
            <person name="Labutti K."/>
            <person name="Kuo R."/>
            <person name="Ohm R.A."/>
            <person name="Bhattacharya S.S."/>
            <person name="Shirouzu T."/>
            <person name="Yoshinaga Y."/>
            <person name="Martin F.M."/>
            <person name="Grigoriev I.V."/>
            <person name="Hibbett D.S."/>
        </authorList>
    </citation>
    <scope>NUCLEOTIDE SEQUENCE [LARGE SCALE GENOMIC DNA]</scope>
    <source>
        <strain evidence="8 9">CBS 109695</strain>
    </source>
</reference>
<evidence type="ECO:0000259" key="5">
    <source>
        <dbReference type="Pfam" id="PF06978"/>
    </source>
</evidence>
<feature type="region of interest" description="Disordered" evidence="4">
    <location>
        <begin position="1"/>
        <end position="24"/>
    </location>
</feature>
<dbReference type="Proteomes" id="UP000076532">
    <property type="component" value="Unassembled WGS sequence"/>
</dbReference>
<evidence type="ECO:0000313" key="9">
    <source>
        <dbReference type="Proteomes" id="UP000076532"/>
    </source>
</evidence>
<accession>A0A166WB28</accession>
<keyword evidence="2" id="KW-0819">tRNA processing</keyword>
<dbReference type="GO" id="GO:0001682">
    <property type="term" value="P:tRNA 5'-leader removal"/>
    <property type="evidence" value="ECO:0007669"/>
    <property type="project" value="InterPro"/>
</dbReference>
<dbReference type="InterPro" id="IPR055079">
    <property type="entry name" value="POP1_C"/>
</dbReference>
<feature type="domain" description="Pop1 N-terminal" evidence="5">
    <location>
        <begin position="74"/>
        <end position="139"/>
    </location>
</feature>
<protein>
    <submittedName>
        <fullName evidence="8">POP1-domain-containing protein</fullName>
    </submittedName>
</protein>
<evidence type="ECO:0000256" key="1">
    <source>
        <dbReference type="ARBA" id="ARBA00004123"/>
    </source>
</evidence>
<gene>
    <name evidence="8" type="ORF">FIBSPDRAFT_810909</name>
</gene>
<feature type="compositionally biased region" description="Basic and acidic residues" evidence="4">
    <location>
        <begin position="1"/>
        <end position="14"/>
    </location>
</feature>
<evidence type="ECO:0000313" key="8">
    <source>
        <dbReference type="EMBL" id="KZP33575.1"/>
    </source>
</evidence>
<name>A0A166WB28_9AGAM</name>